<comment type="caution">
    <text evidence="1">The sequence shown here is derived from an EMBL/GenBank/DDBJ whole genome shotgun (WGS) entry which is preliminary data.</text>
</comment>
<sequence length="119" mass="12945">MEGSNTGWSIRLARTLWFNTYRALVEDAAGEYVATLRLIPAIPLDRGSVPEDAPVVDPYVLVVVEDAVFAEEELVNFEGQVAGLLLEKMAQPDFNPAFCQFAYPSAPRGAGPQVMELGS</sequence>
<name>A0ABU3NY97_9FIRM</name>
<dbReference type="RefSeq" id="WP_413780268.1">
    <property type="nucleotide sequence ID" value="NZ_JAUOZS010000001.1"/>
</dbReference>
<reference evidence="1 2" key="1">
    <citation type="submission" date="2023-07" db="EMBL/GenBank/DDBJ databases">
        <title>The novel representative of Negativicutes class, Anaeroselena agilis gen. nov. sp. nov.</title>
        <authorList>
            <person name="Prokofeva M.I."/>
            <person name="Elcheninov A.G."/>
            <person name="Klyukina A."/>
            <person name="Kublanov I.V."/>
            <person name="Frolov E.N."/>
            <person name="Podosokorskaya O.A."/>
        </authorList>
    </citation>
    <scope>NUCLEOTIDE SEQUENCE [LARGE SCALE GENOMIC DNA]</scope>
    <source>
        <strain evidence="1 2">4137-cl</strain>
    </source>
</reference>
<dbReference type="EMBL" id="JAUOZS010000001">
    <property type="protein sequence ID" value="MDT8901766.1"/>
    <property type="molecule type" value="Genomic_DNA"/>
</dbReference>
<protein>
    <submittedName>
        <fullName evidence="1">Uncharacterized protein</fullName>
    </submittedName>
</protein>
<accession>A0ABU3NY97</accession>
<organism evidence="1 2">
    <name type="scientific">Anaeroselena agilis</name>
    <dbReference type="NCBI Taxonomy" id="3063788"/>
    <lineage>
        <taxon>Bacteria</taxon>
        <taxon>Bacillati</taxon>
        <taxon>Bacillota</taxon>
        <taxon>Negativicutes</taxon>
        <taxon>Acetonemataceae</taxon>
        <taxon>Anaeroselena</taxon>
    </lineage>
</organism>
<proteinExistence type="predicted"/>
<evidence type="ECO:0000313" key="2">
    <source>
        <dbReference type="Proteomes" id="UP001254848"/>
    </source>
</evidence>
<gene>
    <name evidence="1" type="ORF">Q4T40_10965</name>
</gene>
<dbReference type="Proteomes" id="UP001254848">
    <property type="component" value="Unassembled WGS sequence"/>
</dbReference>
<keyword evidence="2" id="KW-1185">Reference proteome</keyword>
<evidence type="ECO:0000313" key="1">
    <source>
        <dbReference type="EMBL" id="MDT8901766.1"/>
    </source>
</evidence>